<evidence type="ECO:0000313" key="2">
    <source>
        <dbReference type="EMBL" id="MCI21250.1"/>
    </source>
</evidence>
<proteinExistence type="predicted"/>
<keyword evidence="3" id="KW-1185">Reference proteome</keyword>
<feature type="non-terminal residue" evidence="2">
    <location>
        <position position="191"/>
    </location>
</feature>
<feature type="region of interest" description="Disordered" evidence="1">
    <location>
        <begin position="139"/>
        <end position="191"/>
    </location>
</feature>
<feature type="non-terminal residue" evidence="2">
    <location>
        <position position="1"/>
    </location>
</feature>
<sequence length="191" mass="21389">GTHLNKSEFQPPEPPPNTEVVLVSQFNGDDYVSIVKMKEEQGATVEEEESNHTIMCEGSSSRSLKIPTNLLLSPELTDWKGRLEKTEMQSMEVIIQELPKPPAFPPPSKPPVANMLVEIREVQRTPIQNILTQMSQLSDCGQQETVLPLRGPPPKPPDLGDSENGKRHQKTELHVVISEDEKNLEKVRAKQ</sequence>
<accession>A0A392QBY3</accession>
<reference evidence="2 3" key="1">
    <citation type="journal article" date="2018" name="Front. Plant Sci.">
        <title>Red Clover (Trifolium pratense) and Zigzag Clover (T. medium) - A Picture of Genomic Similarities and Differences.</title>
        <authorList>
            <person name="Dluhosova J."/>
            <person name="Istvanek J."/>
            <person name="Nedelnik J."/>
            <person name="Repkova J."/>
        </authorList>
    </citation>
    <scope>NUCLEOTIDE SEQUENCE [LARGE SCALE GENOMIC DNA]</scope>
    <source>
        <strain evidence="3">cv. 10/8</strain>
        <tissue evidence="2">Leaf</tissue>
    </source>
</reference>
<name>A0A392QBY3_9FABA</name>
<dbReference type="EMBL" id="LXQA010123992">
    <property type="protein sequence ID" value="MCI21250.1"/>
    <property type="molecule type" value="Genomic_DNA"/>
</dbReference>
<dbReference type="Proteomes" id="UP000265520">
    <property type="component" value="Unassembled WGS sequence"/>
</dbReference>
<comment type="caution">
    <text evidence="2">The sequence shown here is derived from an EMBL/GenBank/DDBJ whole genome shotgun (WGS) entry which is preliminary data.</text>
</comment>
<evidence type="ECO:0000313" key="3">
    <source>
        <dbReference type="Proteomes" id="UP000265520"/>
    </source>
</evidence>
<feature type="region of interest" description="Disordered" evidence="1">
    <location>
        <begin position="1"/>
        <end position="20"/>
    </location>
</feature>
<evidence type="ECO:0000256" key="1">
    <source>
        <dbReference type="SAM" id="MobiDB-lite"/>
    </source>
</evidence>
<feature type="compositionally biased region" description="Basic and acidic residues" evidence="1">
    <location>
        <begin position="163"/>
        <end position="191"/>
    </location>
</feature>
<organism evidence="2 3">
    <name type="scientific">Trifolium medium</name>
    <dbReference type="NCBI Taxonomy" id="97028"/>
    <lineage>
        <taxon>Eukaryota</taxon>
        <taxon>Viridiplantae</taxon>
        <taxon>Streptophyta</taxon>
        <taxon>Embryophyta</taxon>
        <taxon>Tracheophyta</taxon>
        <taxon>Spermatophyta</taxon>
        <taxon>Magnoliopsida</taxon>
        <taxon>eudicotyledons</taxon>
        <taxon>Gunneridae</taxon>
        <taxon>Pentapetalae</taxon>
        <taxon>rosids</taxon>
        <taxon>fabids</taxon>
        <taxon>Fabales</taxon>
        <taxon>Fabaceae</taxon>
        <taxon>Papilionoideae</taxon>
        <taxon>50 kb inversion clade</taxon>
        <taxon>NPAAA clade</taxon>
        <taxon>Hologalegina</taxon>
        <taxon>IRL clade</taxon>
        <taxon>Trifolieae</taxon>
        <taxon>Trifolium</taxon>
    </lineage>
</organism>
<protein>
    <submittedName>
        <fullName evidence="2">Uncharacterized protein</fullName>
    </submittedName>
</protein>
<dbReference type="AlphaFoldDB" id="A0A392QBY3"/>